<accession>A0ABT7MGA6</accession>
<dbReference type="Proteomes" id="UP001231924">
    <property type="component" value="Unassembled WGS sequence"/>
</dbReference>
<name>A0ABT7MGA6_9PSEU</name>
<evidence type="ECO:0000256" key="3">
    <source>
        <dbReference type="ARBA" id="ARBA00024446"/>
    </source>
</evidence>
<reference evidence="4 5" key="1">
    <citation type="submission" date="2023-06" db="EMBL/GenBank/DDBJ databases">
        <title>Actinomycetospora Odt1-22.</title>
        <authorList>
            <person name="Supong K."/>
        </authorList>
    </citation>
    <scope>NUCLEOTIDE SEQUENCE [LARGE SCALE GENOMIC DNA]</scope>
    <source>
        <strain evidence="4 5">Odt1-22</strain>
    </source>
</reference>
<organism evidence="4 5">
    <name type="scientific">Actinomycetospora termitidis</name>
    <dbReference type="NCBI Taxonomy" id="3053470"/>
    <lineage>
        <taxon>Bacteria</taxon>
        <taxon>Bacillati</taxon>
        <taxon>Actinomycetota</taxon>
        <taxon>Actinomycetes</taxon>
        <taxon>Pseudonocardiales</taxon>
        <taxon>Pseudonocardiaceae</taxon>
        <taxon>Actinomycetospora</taxon>
    </lineage>
</organism>
<dbReference type="InterPro" id="IPR004992">
    <property type="entry name" value="EutN_CcmL"/>
</dbReference>
<keyword evidence="5" id="KW-1185">Reference proteome</keyword>
<keyword evidence="2" id="KW-1282">Carboxysome</keyword>
<sequence>MLLGRVVGQVVATVRSPGFDNVSLLLVQDTTGDEPAGDGAICVAVDLIGAGSGDVVLMTTGSAARVAAGPDTPTDRAVVAIADSVIRHEADLHRTA</sequence>
<keyword evidence="3" id="KW-1283">Bacterial microcompartment</keyword>
<proteinExistence type="predicted"/>
<dbReference type="CDD" id="cd01614">
    <property type="entry name" value="EutN_CcmL"/>
    <property type="match status" value="1"/>
</dbReference>
<dbReference type="InterPro" id="IPR036677">
    <property type="entry name" value="EutN_CcmL_sf"/>
</dbReference>
<dbReference type="Gene3D" id="2.40.50.220">
    <property type="entry name" value="EutN/Ccml"/>
    <property type="match status" value="1"/>
</dbReference>
<dbReference type="SUPFAM" id="SSF159133">
    <property type="entry name" value="EutN/CcmL-like"/>
    <property type="match status" value="1"/>
</dbReference>
<evidence type="ECO:0000313" key="4">
    <source>
        <dbReference type="EMBL" id="MDL5159715.1"/>
    </source>
</evidence>
<comment type="subcellular location">
    <subcellularLocation>
        <location evidence="1">Carboxysome</location>
    </subcellularLocation>
</comment>
<evidence type="ECO:0000256" key="1">
    <source>
        <dbReference type="ARBA" id="ARBA00023587"/>
    </source>
</evidence>
<comment type="caution">
    <text evidence="4">The sequence shown here is derived from an EMBL/GenBank/DDBJ whole genome shotgun (WGS) entry which is preliminary data.</text>
</comment>
<gene>
    <name evidence="4" type="ORF">QRT03_27365</name>
</gene>
<dbReference type="PANTHER" id="PTHR36539">
    <property type="entry name" value="ETHANOLAMINE UTILIZATION PROTEIN EUTN"/>
    <property type="match status" value="1"/>
</dbReference>
<dbReference type="PROSITE" id="PS51932">
    <property type="entry name" value="BMV"/>
    <property type="match status" value="1"/>
</dbReference>
<evidence type="ECO:0000313" key="5">
    <source>
        <dbReference type="Proteomes" id="UP001231924"/>
    </source>
</evidence>
<dbReference type="Pfam" id="PF03319">
    <property type="entry name" value="EutN_CcmL"/>
    <property type="match status" value="1"/>
</dbReference>
<dbReference type="RefSeq" id="WP_286056321.1">
    <property type="nucleotide sequence ID" value="NZ_JASVWF010000008.1"/>
</dbReference>
<dbReference type="EMBL" id="JASVWF010000008">
    <property type="protein sequence ID" value="MDL5159715.1"/>
    <property type="molecule type" value="Genomic_DNA"/>
</dbReference>
<protein>
    <submittedName>
        <fullName evidence="4">EutN/CcmL family microcompartment protein</fullName>
    </submittedName>
</protein>
<evidence type="ECO:0000256" key="2">
    <source>
        <dbReference type="ARBA" id="ARBA00023669"/>
    </source>
</evidence>